<proteinExistence type="predicted"/>
<accession>A0A1F5S3K9</accession>
<dbReference type="CDD" id="cd09279">
    <property type="entry name" value="RNase_HI_like"/>
    <property type="match status" value="1"/>
</dbReference>
<dbReference type="PROSITE" id="PS50879">
    <property type="entry name" value="RNASE_H_1"/>
    <property type="match status" value="1"/>
</dbReference>
<protein>
    <recommendedName>
        <fullName evidence="2">RNase H type-1 domain-containing protein</fullName>
    </recommendedName>
</protein>
<comment type="caution">
    <text evidence="3">The sequence shown here is derived from an EMBL/GenBank/DDBJ whole genome shotgun (WGS) entry which is preliminary data.</text>
</comment>
<dbReference type="GO" id="GO:0004523">
    <property type="term" value="F:RNA-DNA hybrid ribonuclease activity"/>
    <property type="evidence" value="ECO:0007669"/>
    <property type="project" value="InterPro"/>
</dbReference>
<dbReference type="PANTHER" id="PTHR46387:SF2">
    <property type="entry name" value="RIBONUCLEASE HI"/>
    <property type="match status" value="1"/>
</dbReference>
<dbReference type="Pfam" id="PF13456">
    <property type="entry name" value="RVT_3"/>
    <property type="match status" value="1"/>
</dbReference>
<sequence>MPYKNIQIFTDGGARGNPGPAGIGVVIWDGNNIVGRHAKYIGRATNNQAEYSAVILALEEAKKIGAENIDFFLDSELVVKQLKREYKVKDQELANLFLKIWNLSINFKKITYTHVRREKNKDADKLVNEALDKEEKNK</sequence>
<dbReference type="InterPro" id="IPR002156">
    <property type="entry name" value="RNaseH_domain"/>
</dbReference>
<feature type="domain" description="RNase H type-1" evidence="2">
    <location>
        <begin position="2"/>
        <end position="138"/>
    </location>
</feature>
<dbReference type="SUPFAM" id="SSF53098">
    <property type="entry name" value="Ribonuclease H-like"/>
    <property type="match status" value="1"/>
</dbReference>
<dbReference type="GO" id="GO:0003676">
    <property type="term" value="F:nucleic acid binding"/>
    <property type="evidence" value="ECO:0007669"/>
    <property type="project" value="InterPro"/>
</dbReference>
<dbReference type="Gene3D" id="3.30.420.10">
    <property type="entry name" value="Ribonuclease H-like superfamily/Ribonuclease H"/>
    <property type="match status" value="1"/>
</dbReference>
<evidence type="ECO:0000259" key="2">
    <source>
        <dbReference type="PROSITE" id="PS50879"/>
    </source>
</evidence>
<reference evidence="3 4" key="1">
    <citation type="journal article" date="2016" name="Nat. Commun.">
        <title>Thousands of microbial genomes shed light on interconnected biogeochemical processes in an aquifer system.</title>
        <authorList>
            <person name="Anantharaman K."/>
            <person name="Brown C.T."/>
            <person name="Hug L.A."/>
            <person name="Sharon I."/>
            <person name="Castelle C.J."/>
            <person name="Probst A.J."/>
            <person name="Thomas B.C."/>
            <person name="Singh A."/>
            <person name="Wilkins M.J."/>
            <person name="Karaoz U."/>
            <person name="Brodie E.L."/>
            <person name="Williams K.H."/>
            <person name="Hubbard S.S."/>
            <person name="Banfield J.F."/>
        </authorList>
    </citation>
    <scope>NUCLEOTIDE SEQUENCE [LARGE SCALE GENOMIC DNA]</scope>
</reference>
<dbReference type="InterPro" id="IPR036397">
    <property type="entry name" value="RNaseH_sf"/>
</dbReference>
<dbReference type="InterPro" id="IPR012337">
    <property type="entry name" value="RNaseH-like_sf"/>
</dbReference>
<evidence type="ECO:0000256" key="1">
    <source>
        <dbReference type="SAM" id="Coils"/>
    </source>
</evidence>
<dbReference type="Proteomes" id="UP000177407">
    <property type="component" value="Unassembled WGS sequence"/>
</dbReference>
<name>A0A1F5S3K9_9BACT</name>
<dbReference type="AlphaFoldDB" id="A0A1F5S3K9"/>
<evidence type="ECO:0000313" key="4">
    <source>
        <dbReference type="Proteomes" id="UP000177407"/>
    </source>
</evidence>
<dbReference type="PANTHER" id="PTHR46387">
    <property type="entry name" value="POLYNUCLEOTIDYL TRANSFERASE, RIBONUCLEASE H-LIKE SUPERFAMILY PROTEIN"/>
    <property type="match status" value="1"/>
</dbReference>
<gene>
    <name evidence="3" type="ORF">A2257_00700</name>
</gene>
<dbReference type="EMBL" id="MFGA01000008">
    <property type="protein sequence ID" value="OGF21290.1"/>
    <property type="molecule type" value="Genomic_DNA"/>
</dbReference>
<evidence type="ECO:0000313" key="3">
    <source>
        <dbReference type="EMBL" id="OGF21290.1"/>
    </source>
</evidence>
<feature type="coiled-coil region" evidence="1">
    <location>
        <begin position="79"/>
        <end position="136"/>
    </location>
</feature>
<organism evidence="3 4">
    <name type="scientific">Candidatus Falkowbacteria bacterium RIFOXYA2_FULL_38_12</name>
    <dbReference type="NCBI Taxonomy" id="1797993"/>
    <lineage>
        <taxon>Bacteria</taxon>
        <taxon>Candidatus Falkowiibacteriota</taxon>
    </lineage>
</organism>
<keyword evidence="1" id="KW-0175">Coiled coil</keyword>